<dbReference type="EMBL" id="HBUF01198147">
    <property type="protein sequence ID" value="CAG6660902.1"/>
    <property type="molecule type" value="Transcribed_RNA"/>
</dbReference>
<keyword evidence="2" id="KW-1133">Transmembrane helix</keyword>
<keyword evidence="2" id="KW-0472">Membrane</keyword>
<keyword evidence="2" id="KW-0812">Transmembrane</keyword>
<evidence type="ECO:0000256" key="2">
    <source>
        <dbReference type="SAM" id="Phobius"/>
    </source>
</evidence>
<feature type="compositionally biased region" description="Acidic residues" evidence="1">
    <location>
        <begin position="80"/>
        <end position="90"/>
    </location>
</feature>
<proteinExistence type="predicted"/>
<organism evidence="3">
    <name type="scientific">Cacopsylla melanoneura</name>
    <dbReference type="NCBI Taxonomy" id="428564"/>
    <lineage>
        <taxon>Eukaryota</taxon>
        <taxon>Metazoa</taxon>
        <taxon>Ecdysozoa</taxon>
        <taxon>Arthropoda</taxon>
        <taxon>Hexapoda</taxon>
        <taxon>Insecta</taxon>
        <taxon>Pterygota</taxon>
        <taxon>Neoptera</taxon>
        <taxon>Paraneoptera</taxon>
        <taxon>Hemiptera</taxon>
        <taxon>Sternorrhyncha</taxon>
        <taxon>Psylloidea</taxon>
        <taxon>Psyllidae</taxon>
        <taxon>Psyllinae</taxon>
        <taxon>Cacopsylla</taxon>
    </lineage>
</organism>
<feature type="region of interest" description="Disordered" evidence="1">
    <location>
        <begin position="80"/>
        <end position="99"/>
    </location>
</feature>
<protein>
    <submittedName>
        <fullName evidence="3">Uncharacterized protein</fullName>
    </submittedName>
</protein>
<feature type="transmembrane region" description="Helical" evidence="2">
    <location>
        <begin position="15"/>
        <end position="41"/>
    </location>
</feature>
<evidence type="ECO:0000256" key="1">
    <source>
        <dbReference type="SAM" id="MobiDB-lite"/>
    </source>
</evidence>
<accession>A0A8D8WHZ2</accession>
<dbReference type="AlphaFoldDB" id="A0A8D8WHZ2"/>
<sequence length="99" mass="10836">MSLVCPEPPKKSSMFLVLLTSILVIMTIMLLIVALVIVQILHKTHKSLSSHDCHSRLDAVSSCAKAPKYYRCYEVDAPEDCEGPADDGCDAGDARRCGR</sequence>
<reference evidence="3" key="1">
    <citation type="submission" date="2021-05" db="EMBL/GenBank/DDBJ databases">
        <authorList>
            <person name="Alioto T."/>
            <person name="Alioto T."/>
            <person name="Gomez Garrido J."/>
        </authorList>
    </citation>
    <scope>NUCLEOTIDE SEQUENCE</scope>
</reference>
<evidence type="ECO:0000313" key="3">
    <source>
        <dbReference type="EMBL" id="CAG6660902.1"/>
    </source>
</evidence>
<name>A0A8D8WHZ2_9HEMI</name>